<dbReference type="EMBL" id="JACAZI010000020">
    <property type="protein sequence ID" value="KAF7339011.1"/>
    <property type="molecule type" value="Genomic_DNA"/>
</dbReference>
<proteinExistence type="predicted"/>
<dbReference type="InterPro" id="IPR013517">
    <property type="entry name" value="FG-GAP"/>
</dbReference>
<feature type="signal peptide" evidence="2">
    <location>
        <begin position="1"/>
        <end position="21"/>
    </location>
</feature>
<dbReference type="AlphaFoldDB" id="A0A8H7CJZ2"/>
<dbReference type="InterPro" id="IPR036514">
    <property type="entry name" value="SGNH_hydro_sf"/>
</dbReference>
<organism evidence="4 5">
    <name type="scientific">Mycena venus</name>
    <dbReference type="NCBI Taxonomy" id="2733690"/>
    <lineage>
        <taxon>Eukaryota</taxon>
        <taxon>Fungi</taxon>
        <taxon>Dikarya</taxon>
        <taxon>Basidiomycota</taxon>
        <taxon>Agaricomycotina</taxon>
        <taxon>Agaricomycetes</taxon>
        <taxon>Agaricomycetidae</taxon>
        <taxon>Agaricales</taxon>
        <taxon>Marasmiineae</taxon>
        <taxon>Mycenaceae</taxon>
        <taxon>Mycena</taxon>
    </lineage>
</organism>
<dbReference type="OrthoDB" id="2878038at2759"/>
<accession>A0A8H7CJZ2</accession>
<sequence length="879" mass="93524">MRIRLAGIVALIACNALEVRAYDNEHHEYWLASWARPAAKRAVIPSLKAEIDAAIANTAHLPHYFWTGLLPPFSGRADSVEPRARDSARRLGGTTLEDTLVGINMPTWAQQDQDSQDTWVYASQAYANASRGVAYVFRGEQVRPTNVFDTLEFPSLVANPAVTGIYQINVHLADEDQPFLLWPTQTPATAETLLEYNVAVSCSIYSRNGLWQHQRTSTTTNFGTWTRYGFFYGGQSSTANPGAFTYSIAPQTVSSRPSQATMASWIASHQSFDAQFPTSTAWAPTSINYGNGWLPYATACPYGADIGKMGGLKIRGLPAGDSITFGFQSSTGNGYRYNLQQVIMSPPWDGGLLPRQSADTVVDFIGSVDSGTMPDPDNEGHSGAEIAAIGGFLMPDLSQNPNVIFLLAGTNDINNDDDIANAPARLMAVVDNITSTLPNATLLVGTIPLNGDPTKEQWSDTFNYNIIQMLLRRASDGARVMPVPMESLGPEDMADSLHPNDQGYAKMADAWFSALWQAAEWGWIDPATGDLSDGSGKQFCSSNPVWYPQGEIANGAGLGPNGGLYDCTLLEEAPTECDCQFTEPNKPVQVFSLPASGQCSDLNDNSTAVRFADLNGDGRAEYLWLDTKGVTTAFLNLGSTQTGINAGQVQWLPSGVIATGVGAARHQVHFADLNGDGRAEYLWVHDDGSVDAWLNLGGPDNGPNAAKVAWHPAGTIATGIGKDGAGVRFADLNGDGRAEYLYLDENGAMTAYLNLGSSDSGLGAANVGWLPQGVVATGPANGATRDNVILADVNGDGRADYLTVTHTGGVAELFINGGGPDNGPNAAKVVWFPQGVIATGVGSSGVGVQFADLNGDGRAEYLDVNYQTSAVNAWLNGCP</sequence>
<dbReference type="Pfam" id="PF13472">
    <property type="entry name" value="Lipase_GDSL_2"/>
    <property type="match status" value="1"/>
</dbReference>
<dbReference type="Pfam" id="PF13517">
    <property type="entry name" value="FG-GAP_3"/>
    <property type="match status" value="2"/>
</dbReference>
<evidence type="ECO:0000256" key="1">
    <source>
        <dbReference type="ARBA" id="ARBA00022729"/>
    </source>
</evidence>
<feature type="chain" id="PRO_5033994163" evidence="2">
    <location>
        <begin position="22"/>
        <end position="879"/>
    </location>
</feature>
<dbReference type="InterPro" id="IPR013830">
    <property type="entry name" value="SGNH_hydro"/>
</dbReference>
<keyword evidence="5" id="KW-1185">Reference proteome</keyword>
<evidence type="ECO:0000259" key="3">
    <source>
        <dbReference type="Pfam" id="PF13472"/>
    </source>
</evidence>
<evidence type="ECO:0000256" key="2">
    <source>
        <dbReference type="SAM" id="SignalP"/>
    </source>
</evidence>
<dbReference type="SUPFAM" id="SSF52266">
    <property type="entry name" value="SGNH hydrolase"/>
    <property type="match status" value="1"/>
</dbReference>
<name>A0A8H7CJZ2_9AGAR</name>
<gene>
    <name evidence="4" type="ORF">MVEN_01977300</name>
</gene>
<dbReference type="Proteomes" id="UP000620124">
    <property type="component" value="Unassembled WGS sequence"/>
</dbReference>
<dbReference type="InterPro" id="IPR028994">
    <property type="entry name" value="Integrin_alpha_N"/>
</dbReference>
<feature type="domain" description="SGNH hydrolase-type esterase" evidence="3">
    <location>
        <begin position="320"/>
        <end position="505"/>
    </location>
</feature>
<dbReference type="PANTHER" id="PTHR30383">
    <property type="entry name" value="THIOESTERASE 1/PROTEASE 1/LYSOPHOSPHOLIPASE L1"/>
    <property type="match status" value="1"/>
</dbReference>
<dbReference type="GO" id="GO:0004622">
    <property type="term" value="F:phosphatidylcholine lysophospholipase activity"/>
    <property type="evidence" value="ECO:0007669"/>
    <property type="project" value="TreeGrafter"/>
</dbReference>
<protein>
    <submittedName>
        <fullName evidence="4">Acetyl xylan esterase</fullName>
    </submittedName>
</protein>
<dbReference type="SUPFAM" id="SSF69318">
    <property type="entry name" value="Integrin alpha N-terminal domain"/>
    <property type="match status" value="1"/>
</dbReference>
<keyword evidence="1 2" id="KW-0732">Signal</keyword>
<dbReference type="PANTHER" id="PTHR30383:SF5">
    <property type="entry name" value="SGNH HYDROLASE-TYPE ESTERASE DOMAIN-CONTAINING PROTEIN"/>
    <property type="match status" value="1"/>
</dbReference>
<dbReference type="Gene3D" id="3.40.50.1110">
    <property type="entry name" value="SGNH hydrolase"/>
    <property type="match status" value="1"/>
</dbReference>
<evidence type="ECO:0000313" key="5">
    <source>
        <dbReference type="Proteomes" id="UP000620124"/>
    </source>
</evidence>
<dbReference type="SUPFAM" id="SSF52309">
    <property type="entry name" value="N-(deoxy)ribosyltransferase-like"/>
    <property type="match status" value="1"/>
</dbReference>
<comment type="caution">
    <text evidence="4">The sequence shown here is derived from an EMBL/GenBank/DDBJ whole genome shotgun (WGS) entry which is preliminary data.</text>
</comment>
<reference evidence="4" key="1">
    <citation type="submission" date="2020-05" db="EMBL/GenBank/DDBJ databases">
        <title>Mycena genomes resolve the evolution of fungal bioluminescence.</title>
        <authorList>
            <person name="Tsai I.J."/>
        </authorList>
    </citation>
    <scope>NUCLEOTIDE SEQUENCE</scope>
    <source>
        <strain evidence="4">CCC161011</strain>
    </source>
</reference>
<evidence type="ECO:0000313" key="4">
    <source>
        <dbReference type="EMBL" id="KAF7339011.1"/>
    </source>
</evidence>
<dbReference type="InterPro" id="IPR051532">
    <property type="entry name" value="Ester_Hydrolysis_Enzymes"/>
</dbReference>
<dbReference type="CDD" id="cd01833">
    <property type="entry name" value="XynB_like"/>
    <property type="match status" value="1"/>
</dbReference>